<dbReference type="OrthoDB" id="3796964at2759"/>
<sequence>MAHFQVTTAAELAFEGHRPLDLVQWVLDSISDDKAEQLSAWMGEFGDLVDLNDRIDDAKVKDMLQQGMSLMNDAYFQGTLDLVQLTVQPGLAAAGLYGFADGRGCGTRIVIDPHPHLEKGLVSQHVASTLLHELCHAFLKCYSCSNRWCGDDVCTAKGLVESGIGGHGLNWNILAAGVERAAKKHMEGHLYTISLCRAESSADEVEFLAVYGEAIAEQYPG</sequence>
<dbReference type="EMBL" id="LFZN01000059">
    <property type="protein sequence ID" value="KXT01219.1"/>
    <property type="molecule type" value="Genomic_DNA"/>
</dbReference>
<organism evidence="1 2">
    <name type="scientific">Pseudocercospora eumusae</name>
    <dbReference type="NCBI Taxonomy" id="321146"/>
    <lineage>
        <taxon>Eukaryota</taxon>
        <taxon>Fungi</taxon>
        <taxon>Dikarya</taxon>
        <taxon>Ascomycota</taxon>
        <taxon>Pezizomycotina</taxon>
        <taxon>Dothideomycetes</taxon>
        <taxon>Dothideomycetidae</taxon>
        <taxon>Mycosphaerellales</taxon>
        <taxon>Mycosphaerellaceae</taxon>
        <taxon>Pseudocercospora</taxon>
    </lineage>
</organism>
<name>A0A139HFT2_9PEZI</name>
<dbReference type="Proteomes" id="UP000070133">
    <property type="component" value="Unassembled WGS sequence"/>
</dbReference>
<dbReference type="AlphaFoldDB" id="A0A139HFT2"/>
<gene>
    <name evidence="1" type="ORF">AC578_3815</name>
</gene>
<accession>A0A139HFT2</accession>
<keyword evidence="2" id="KW-1185">Reference proteome</keyword>
<reference evidence="1 2" key="1">
    <citation type="submission" date="2015-07" db="EMBL/GenBank/DDBJ databases">
        <title>Comparative genomics of the Sigatoka disease complex on banana suggests a link between parallel evolutionary changes in Pseudocercospora fijiensis and Pseudocercospora eumusae and increased virulence on the banana host.</title>
        <authorList>
            <person name="Chang T.-C."/>
            <person name="Salvucci A."/>
            <person name="Crous P.W."/>
            <person name="Stergiopoulos I."/>
        </authorList>
    </citation>
    <scope>NUCLEOTIDE SEQUENCE [LARGE SCALE GENOMIC DNA]</scope>
    <source>
        <strain evidence="1 2">CBS 114824</strain>
    </source>
</reference>
<evidence type="ECO:0000313" key="2">
    <source>
        <dbReference type="Proteomes" id="UP000070133"/>
    </source>
</evidence>
<evidence type="ECO:0000313" key="1">
    <source>
        <dbReference type="EMBL" id="KXT01219.1"/>
    </source>
</evidence>
<protein>
    <recommendedName>
        <fullName evidence="3">SprT-like domain-containing protein</fullName>
    </recommendedName>
</protein>
<evidence type="ECO:0008006" key="3">
    <source>
        <dbReference type="Google" id="ProtNLM"/>
    </source>
</evidence>
<proteinExistence type="predicted"/>
<comment type="caution">
    <text evidence="1">The sequence shown here is derived from an EMBL/GenBank/DDBJ whole genome shotgun (WGS) entry which is preliminary data.</text>
</comment>